<dbReference type="InterPro" id="IPR012394">
    <property type="entry name" value="Aldehyde_DH_NAD(P)"/>
</dbReference>
<dbReference type="SUPFAM" id="SSF53720">
    <property type="entry name" value="ALDH-like"/>
    <property type="match status" value="1"/>
</dbReference>
<accession>A0ABU3A7S1</accession>
<evidence type="ECO:0000256" key="2">
    <source>
        <dbReference type="ARBA" id="ARBA00023002"/>
    </source>
</evidence>
<dbReference type="Proteomes" id="UP001255246">
    <property type="component" value="Unassembled WGS sequence"/>
</dbReference>
<dbReference type="InterPro" id="IPR016160">
    <property type="entry name" value="Ald_DH_CS_CYS"/>
</dbReference>
<proteinExistence type="inferred from homology"/>
<dbReference type="Gene3D" id="3.40.309.10">
    <property type="entry name" value="Aldehyde Dehydrogenase, Chain A, domain 2"/>
    <property type="match status" value="1"/>
</dbReference>
<dbReference type="InterPro" id="IPR016163">
    <property type="entry name" value="Ald_DH_C"/>
</dbReference>
<protein>
    <recommendedName>
        <fullName evidence="3">Aldehyde dehydrogenase</fullName>
    </recommendedName>
</protein>
<dbReference type="RefSeq" id="WP_311349506.1">
    <property type="nucleotide sequence ID" value="NZ_JAVRHR010000001.1"/>
</dbReference>
<comment type="caution">
    <text evidence="7">The sequence shown here is derived from an EMBL/GenBank/DDBJ whole genome shotgun (WGS) entry which is preliminary data.</text>
</comment>
<comment type="similarity">
    <text evidence="1 3 5">Belongs to the aldehyde dehydrogenase family.</text>
</comment>
<dbReference type="PANTHER" id="PTHR43570">
    <property type="entry name" value="ALDEHYDE DEHYDROGENASE"/>
    <property type="match status" value="1"/>
</dbReference>
<keyword evidence="8" id="KW-1185">Reference proteome</keyword>
<evidence type="ECO:0000256" key="3">
    <source>
        <dbReference type="PIRNR" id="PIRNR036492"/>
    </source>
</evidence>
<feature type="active site" evidence="4">
    <location>
        <position position="208"/>
    </location>
</feature>
<feature type="domain" description="Aldehyde dehydrogenase" evidence="6">
    <location>
        <begin position="13"/>
        <end position="426"/>
    </location>
</feature>
<evidence type="ECO:0000259" key="6">
    <source>
        <dbReference type="Pfam" id="PF00171"/>
    </source>
</evidence>
<dbReference type="InterPro" id="IPR015590">
    <property type="entry name" value="Aldehyde_DH_dom"/>
</dbReference>
<gene>
    <name evidence="7" type="ORF">RM706_02830</name>
</gene>
<dbReference type="PROSITE" id="PS00687">
    <property type="entry name" value="ALDEHYDE_DEHYDR_GLU"/>
    <property type="match status" value="1"/>
</dbReference>
<reference evidence="7 8" key="1">
    <citation type="submission" date="2023-09" db="EMBL/GenBank/DDBJ databases">
        <authorList>
            <person name="Rey-Velasco X."/>
        </authorList>
    </citation>
    <scope>NUCLEOTIDE SEQUENCE [LARGE SCALE GENOMIC DNA]</scope>
    <source>
        <strain evidence="7 8">F388</strain>
    </source>
</reference>
<evidence type="ECO:0000313" key="7">
    <source>
        <dbReference type="EMBL" id="MDT0605943.1"/>
    </source>
</evidence>
<dbReference type="CDD" id="cd07136">
    <property type="entry name" value="ALDH_YwdH-P39616"/>
    <property type="match status" value="1"/>
</dbReference>
<dbReference type="PANTHER" id="PTHR43570:SF16">
    <property type="entry name" value="ALDEHYDE DEHYDROGENASE TYPE III, ISOFORM Q"/>
    <property type="match status" value="1"/>
</dbReference>
<dbReference type="EMBL" id="JAVRHR010000001">
    <property type="protein sequence ID" value="MDT0605943.1"/>
    <property type="molecule type" value="Genomic_DNA"/>
</dbReference>
<dbReference type="Gene3D" id="3.40.605.10">
    <property type="entry name" value="Aldehyde Dehydrogenase, Chain A, domain 1"/>
    <property type="match status" value="1"/>
</dbReference>
<keyword evidence="2 3" id="KW-0560">Oxidoreductase</keyword>
<dbReference type="InterPro" id="IPR016162">
    <property type="entry name" value="Ald_DH_N"/>
</dbReference>
<dbReference type="PIRSF" id="PIRSF036492">
    <property type="entry name" value="ALDH"/>
    <property type="match status" value="1"/>
</dbReference>
<sequence>MTQDILHKQKEFFNSGETKNVKTRKEALKRLQKILVAKENDICEALYADFKKPRFETLATETQMVLSELKFALKNIENWSLPKRVPSNLVNFPSADYIYSEPYGNVLIISPWNYPFLLSLSPLIGAIAAGNTVVIKPSEMTPNSSRILAEIIEKSFSKKYITVIEGGIEASQQLLNEKWNYIFFTGSTRVGKIVYQKAAEHLTPVTLELSGKNPCIVDETANIKLAAKRIVWGKFLNAGQTCIATDYILAHRNIKDKLVQELTKHITKAYGKNIQKTSDFGRIATVQHYQKLKTMIEGQKLIFGGDYNDDSRYIGPTLIDEPHSDSKIMQDEIFGPLLPIISYDSEGDIAENLKIYGEPLGLYIFSNSKKFQKRIVKRFPFGGGIINDTVMQITNKNLPFGGVGSSGIGGYHGKNSFDLFSHKKSIMKKPTWIDIPLRYPPYKLPLKLVKKMKHLF</sequence>
<dbReference type="InterPro" id="IPR029510">
    <property type="entry name" value="Ald_DH_CS_GLU"/>
</dbReference>
<organism evidence="7 8">
    <name type="scientific">Croceitalea rosinachiae</name>
    <dbReference type="NCBI Taxonomy" id="3075596"/>
    <lineage>
        <taxon>Bacteria</taxon>
        <taxon>Pseudomonadati</taxon>
        <taxon>Bacteroidota</taxon>
        <taxon>Flavobacteriia</taxon>
        <taxon>Flavobacteriales</taxon>
        <taxon>Flavobacteriaceae</taxon>
        <taxon>Croceitalea</taxon>
    </lineage>
</organism>
<dbReference type="Pfam" id="PF00171">
    <property type="entry name" value="Aldedh"/>
    <property type="match status" value="1"/>
</dbReference>
<name>A0ABU3A7S1_9FLAO</name>
<evidence type="ECO:0000313" key="8">
    <source>
        <dbReference type="Proteomes" id="UP001255246"/>
    </source>
</evidence>
<dbReference type="PROSITE" id="PS00070">
    <property type="entry name" value="ALDEHYDE_DEHYDR_CYS"/>
    <property type="match status" value="1"/>
</dbReference>
<evidence type="ECO:0000256" key="1">
    <source>
        <dbReference type="ARBA" id="ARBA00009986"/>
    </source>
</evidence>
<evidence type="ECO:0000256" key="5">
    <source>
        <dbReference type="RuleBase" id="RU003345"/>
    </source>
</evidence>
<dbReference type="InterPro" id="IPR016161">
    <property type="entry name" value="Ald_DH/histidinol_DH"/>
</dbReference>
<evidence type="ECO:0000256" key="4">
    <source>
        <dbReference type="PROSITE-ProRule" id="PRU10007"/>
    </source>
</evidence>